<feature type="compositionally biased region" description="Basic and acidic residues" evidence="3">
    <location>
        <begin position="199"/>
        <end position="219"/>
    </location>
</feature>
<dbReference type="Pfam" id="PF12796">
    <property type="entry name" value="Ank_2"/>
    <property type="match status" value="1"/>
</dbReference>
<keyword evidence="5" id="KW-1185">Reference proteome</keyword>
<dbReference type="SUPFAM" id="SSF48403">
    <property type="entry name" value="Ankyrin repeat"/>
    <property type="match status" value="1"/>
</dbReference>
<keyword evidence="1" id="KW-0677">Repeat</keyword>
<feature type="region of interest" description="Disordered" evidence="3">
    <location>
        <begin position="235"/>
        <end position="271"/>
    </location>
</feature>
<dbReference type="AlphaFoldDB" id="A0A0P1BEX5"/>
<dbReference type="Gene3D" id="1.25.40.20">
    <property type="entry name" value="Ankyrin repeat-containing domain"/>
    <property type="match status" value="1"/>
</dbReference>
<keyword evidence="2" id="KW-0040">ANK repeat</keyword>
<evidence type="ECO:0000256" key="1">
    <source>
        <dbReference type="ARBA" id="ARBA00022737"/>
    </source>
</evidence>
<reference evidence="4 5" key="1">
    <citation type="submission" date="2014-09" db="EMBL/GenBank/DDBJ databases">
        <authorList>
            <person name="Magalhaes I.L.F."/>
            <person name="Oliveira U."/>
            <person name="Santos F.R."/>
            <person name="Vidigal T.H.D.A."/>
            <person name="Brescovit A.D."/>
            <person name="Santos A.J."/>
        </authorList>
    </citation>
    <scope>NUCLEOTIDE SEQUENCE [LARGE SCALE GENOMIC DNA]</scope>
</reference>
<dbReference type="PANTHER" id="PTHR24201">
    <property type="entry name" value="ANK_REP_REGION DOMAIN-CONTAINING PROTEIN"/>
    <property type="match status" value="1"/>
</dbReference>
<sequence length="271" mass="29450">MPVAVSPAAAQSSNIWIAAGEGDDERVRYLIEVEDIAPTAPDSNTYTPLHAAASYSHSSTLQLLLAHAKTPSNAVNIQDSDGDTPLFVVEEVAIAELLIKHGGDAFHKNKAGDTAAEVAEENGFEEVAEYLRGITGEKRLYERPGDGPEEEEESELTSRLEDEEGASLTPAARDLIDQRTEALMSQVESLLSRASLRSENADRGESGEELKLTNEEEEELRRLVGESVLEQIREGWAGKEGLGQQGEVQDEIDSSQVNEETRPAGNEPEPR</sequence>
<accession>A0A0P1BEX5</accession>
<evidence type="ECO:0000313" key="4">
    <source>
        <dbReference type="EMBL" id="CEH14758.1"/>
    </source>
</evidence>
<dbReference type="InterPro" id="IPR002110">
    <property type="entry name" value="Ankyrin_rpt"/>
</dbReference>
<organism evidence="4 5">
    <name type="scientific">Ceraceosorus bombacis</name>
    <dbReference type="NCBI Taxonomy" id="401625"/>
    <lineage>
        <taxon>Eukaryota</taxon>
        <taxon>Fungi</taxon>
        <taxon>Dikarya</taxon>
        <taxon>Basidiomycota</taxon>
        <taxon>Ustilaginomycotina</taxon>
        <taxon>Exobasidiomycetes</taxon>
        <taxon>Ceraceosorales</taxon>
        <taxon>Ceraceosoraceae</taxon>
        <taxon>Ceraceosorus</taxon>
    </lineage>
</organism>
<name>A0A0P1BEX5_9BASI</name>
<dbReference type="EMBL" id="CCYA01000248">
    <property type="protein sequence ID" value="CEH14758.1"/>
    <property type="molecule type" value="Genomic_DNA"/>
</dbReference>
<proteinExistence type="predicted"/>
<dbReference type="InterPro" id="IPR036770">
    <property type="entry name" value="Ankyrin_rpt-contain_sf"/>
</dbReference>
<dbReference type="InterPro" id="IPR050776">
    <property type="entry name" value="Ank_Repeat/CDKN_Inhibitor"/>
</dbReference>
<protein>
    <submittedName>
        <fullName evidence="4">FOG: Ankyrin repeat</fullName>
    </submittedName>
</protein>
<dbReference type="OrthoDB" id="19174at2759"/>
<evidence type="ECO:0000313" key="5">
    <source>
        <dbReference type="Proteomes" id="UP000054845"/>
    </source>
</evidence>
<dbReference type="Proteomes" id="UP000054845">
    <property type="component" value="Unassembled WGS sequence"/>
</dbReference>
<dbReference type="STRING" id="401625.A0A0P1BEX5"/>
<evidence type="ECO:0000256" key="3">
    <source>
        <dbReference type="SAM" id="MobiDB-lite"/>
    </source>
</evidence>
<feature type="region of interest" description="Disordered" evidence="3">
    <location>
        <begin position="197"/>
        <end position="219"/>
    </location>
</feature>
<evidence type="ECO:0000256" key="2">
    <source>
        <dbReference type="ARBA" id="ARBA00023043"/>
    </source>
</evidence>